<keyword evidence="2" id="KW-0732">Signal</keyword>
<keyword evidence="1" id="KW-0472">Membrane</keyword>
<evidence type="ECO:0000313" key="5">
    <source>
        <dbReference type="Proteomes" id="UP000249065"/>
    </source>
</evidence>
<dbReference type="OrthoDB" id="7847492at2"/>
<dbReference type="Proteomes" id="UP000249065">
    <property type="component" value="Unassembled WGS sequence"/>
</dbReference>
<organism evidence="4 5">
    <name type="scientific">Roseicella frigidaeris</name>
    <dbReference type="NCBI Taxonomy" id="2230885"/>
    <lineage>
        <taxon>Bacteria</taxon>
        <taxon>Pseudomonadati</taxon>
        <taxon>Pseudomonadota</taxon>
        <taxon>Alphaproteobacteria</taxon>
        <taxon>Acetobacterales</taxon>
        <taxon>Roseomonadaceae</taxon>
        <taxon>Roseicella</taxon>
    </lineage>
</organism>
<proteinExistence type="predicted"/>
<feature type="chain" id="PRO_5016446160" evidence="2">
    <location>
        <begin position="33"/>
        <end position="190"/>
    </location>
</feature>
<evidence type="ECO:0000256" key="2">
    <source>
        <dbReference type="SAM" id="SignalP"/>
    </source>
</evidence>
<dbReference type="EMBL" id="QLIX01000004">
    <property type="protein sequence ID" value="RAI59451.1"/>
    <property type="molecule type" value="Genomic_DNA"/>
</dbReference>
<accession>A0A327M817</accession>
<protein>
    <submittedName>
        <fullName evidence="4">Twin-arginine translocation pathway signal protein</fullName>
    </submittedName>
</protein>
<feature type="transmembrane region" description="Helical" evidence="1">
    <location>
        <begin position="96"/>
        <end position="120"/>
    </location>
</feature>
<dbReference type="Pfam" id="PF04366">
    <property type="entry name" value="Ysc84"/>
    <property type="match status" value="1"/>
</dbReference>
<gene>
    <name evidence="4" type="ORF">DOO78_07540</name>
</gene>
<feature type="signal peptide" evidence="2">
    <location>
        <begin position="1"/>
        <end position="32"/>
    </location>
</feature>
<dbReference type="InterPro" id="IPR006311">
    <property type="entry name" value="TAT_signal"/>
</dbReference>
<evidence type="ECO:0000259" key="3">
    <source>
        <dbReference type="Pfam" id="PF04366"/>
    </source>
</evidence>
<dbReference type="RefSeq" id="WP_111469139.1">
    <property type="nucleotide sequence ID" value="NZ_QLIX01000004.1"/>
</dbReference>
<dbReference type="AlphaFoldDB" id="A0A327M817"/>
<dbReference type="InterPro" id="IPR007461">
    <property type="entry name" value="Ysc84_actin-binding"/>
</dbReference>
<comment type="caution">
    <text evidence="4">The sequence shown here is derived from an EMBL/GenBank/DDBJ whole genome shotgun (WGS) entry which is preliminary data.</text>
</comment>
<keyword evidence="5" id="KW-1185">Reference proteome</keyword>
<evidence type="ECO:0000256" key="1">
    <source>
        <dbReference type="SAM" id="Phobius"/>
    </source>
</evidence>
<dbReference type="PROSITE" id="PS51318">
    <property type="entry name" value="TAT"/>
    <property type="match status" value="1"/>
</dbReference>
<sequence>MSRPTRRRLAPLGLATLGLAAGLLAPPRAARAATRREIDAEVEAALVRLRQMPNAEPLLRAAHATLVFPRIISGGFIVGGQYGEGALLRGGVTEGYYAIAGLSLGFLAGAQSAGLAMFFLQESALQALRRADGWEIGTGPSVVALDHGLQANATSTTLTEPVYAITFGQQGLMAALALNGTKITKIEPGG</sequence>
<feature type="domain" description="Ysc84 actin-binding" evidence="3">
    <location>
        <begin position="101"/>
        <end position="184"/>
    </location>
</feature>
<evidence type="ECO:0000313" key="4">
    <source>
        <dbReference type="EMBL" id="RAI59451.1"/>
    </source>
</evidence>
<keyword evidence="1" id="KW-1133">Transmembrane helix</keyword>
<reference evidence="5" key="1">
    <citation type="submission" date="2018-06" db="EMBL/GenBank/DDBJ databases">
        <authorList>
            <person name="Khan S.A."/>
        </authorList>
    </citation>
    <scope>NUCLEOTIDE SEQUENCE [LARGE SCALE GENOMIC DNA]</scope>
    <source>
        <strain evidence="5">DB-1506</strain>
    </source>
</reference>
<name>A0A327M817_9PROT</name>
<keyword evidence="1" id="KW-0812">Transmembrane</keyword>